<dbReference type="GO" id="GO:0008892">
    <property type="term" value="F:guanine deaminase activity"/>
    <property type="evidence" value="ECO:0007669"/>
    <property type="project" value="TreeGrafter"/>
</dbReference>
<feature type="non-terminal residue" evidence="6">
    <location>
        <position position="1"/>
    </location>
</feature>
<dbReference type="OMA" id="QNITHPI"/>
<dbReference type="Gene3D" id="3.20.20.140">
    <property type="entry name" value="Metal-dependent hydrolases"/>
    <property type="match status" value="1"/>
</dbReference>
<dbReference type="InterPro" id="IPR032466">
    <property type="entry name" value="Metal_Hydrolase"/>
</dbReference>
<dbReference type="Proteomes" id="UP000824469">
    <property type="component" value="Unassembled WGS sequence"/>
</dbReference>
<dbReference type="InterPro" id="IPR011059">
    <property type="entry name" value="Metal-dep_hydrolase_composite"/>
</dbReference>
<dbReference type="Gene3D" id="2.30.40.10">
    <property type="entry name" value="Urease, subunit C, domain 1"/>
    <property type="match status" value="1"/>
</dbReference>
<dbReference type="InterPro" id="IPR006680">
    <property type="entry name" value="Amidohydro-rel"/>
</dbReference>
<name>A0AA38F4X0_TAXCH</name>
<gene>
    <name evidence="6" type="ORF">KI387_032294</name>
</gene>
<reference evidence="6 7" key="1">
    <citation type="journal article" date="2021" name="Nat. Plants">
        <title>The Taxus genome provides insights into paclitaxel biosynthesis.</title>
        <authorList>
            <person name="Xiong X."/>
            <person name="Gou J."/>
            <person name="Liao Q."/>
            <person name="Li Y."/>
            <person name="Zhou Q."/>
            <person name="Bi G."/>
            <person name="Li C."/>
            <person name="Du R."/>
            <person name="Wang X."/>
            <person name="Sun T."/>
            <person name="Guo L."/>
            <person name="Liang H."/>
            <person name="Lu P."/>
            <person name="Wu Y."/>
            <person name="Zhang Z."/>
            <person name="Ro D.K."/>
            <person name="Shang Y."/>
            <person name="Huang S."/>
            <person name="Yan J."/>
        </authorList>
    </citation>
    <scope>NUCLEOTIDE SEQUENCE [LARGE SCALE GENOMIC DNA]</scope>
    <source>
        <strain evidence="6">Ta-2019</strain>
    </source>
</reference>
<evidence type="ECO:0000256" key="2">
    <source>
        <dbReference type="ARBA" id="ARBA00022723"/>
    </source>
</evidence>
<sequence length="205" mass="22813">MAAAVCKNSHNRAYRGSIIHSTGNPSEVGIDASYQYFPDGLLVVHNGKIQALGHAHDLLPSYAQTLEIFHYKDALITPGFIDTHIHFPQLEMVASYGEQLLDWLEKYVFPAEARFADRGHAEDVARRFLAELLRNGTTTALVFGSVHKESVDALFEAAAELGLRIIAGKALMDRNAPEDLRLTETPTSCMRFPLSKLAWDCVRIF</sequence>
<dbReference type="SUPFAM" id="SSF51338">
    <property type="entry name" value="Composite domain of metallo-dependent hydrolases"/>
    <property type="match status" value="1"/>
</dbReference>
<keyword evidence="2" id="KW-0479">Metal-binding</keyword>
<evidence type="ECO:0000256" key="1">
    <source>
        <dbReference type="ARBA" id="ARBA00001947"/>
    </source>
</evidence>
<keyword evidence="4" id="KW-0862">Zinc</keyword>
<comment type="caution">
    <text evidence="6">The sequence shown here is derived from an EMBL/GenBank/DDBJ whole genome shotgun (WGS) entry which is preliminary data.</text>
</comment>
<evidence type="ECO:0000256" key="4">
    <source>
        <dbReference type="ARBA" id="ARBA00022833"/>
    </source>
</evidence>
<protein>
    <recommendedName>
        <fullName evidence="5">Amidohydrolase-related domain-containing protein</fullName>
    </recommendedName>
</protein>
<organism evidence="6 7">
    <name type="scientific">Taxus chinensis</name>
    <name type="common">Chinese yew</name>
    <name type="synonym">Taxus wallichiana var. chinensis</name>
    <dbReference type="NCBI Taxonomy" id="29808"/>
    <lineage>
        <taxon>Eukaryota</taxon>
        <taxon>Viridiplantae</taxon>
        <taxon>Streptophyta</taxon>
        <taxon>Embryophyta</taxon>
        <taxon>Tracheophyta</taxon>
        <taxon>Spermatophyta</taxon>
        <taxon>Pinopsida</taxon>
        <taxon>Pinidae</taxon>
        <taxon>Conifers II</taxon>
        <taxon>Cupressales</taxon>
        <taxon>Taxaceae</taxon>
        <taxon>Taxus</taxon>
    </lineage>
</organism>
<dbReference type="InterPro" id="IPR051607">
    <property type="entry name" value="Metallo-dep_hydrolases"/>
</dbReference>
<dbReference type="GO" id="GO:0046098">
    <property type="term" value="P:guanine metabolic process"/>
    <property type="evidence" value="ECO:0007669"/>
    <property type="project" value="TreeGrafter"/>
</dbReference>
<evidence type="ECO:0000256" key="3">
    <source>
        <dbReference type="ARBA" id="ARBA00022801"/>
    </source>
</evidence>
<feature type="domain" description="Amidohydrolase-related" evidence="5">
    <location>
        <begin position="76"/>
        <end position="179"/>
    </location>
</feature>
<dbReference type="EMBL" id="JAHRHJ020003813">
    <property type="protein sequence ID" value="KAH9288177.1"/>
    <property type="molecule type" value="Genomic_DNA"/>
</dbReference>
<evidence type="ECO:0000259" key="5">
    <source>
        <dbReference type="Pfam" id="PF01979"/>
    </source>
</evidence>
<dbReference type="AlphaFoldDB" id="A0AA38F4X0"/>
<accession>A0AA38F4X0</accession>
<comment type="cofactor">
    <cofactor evidence="1">
        <name>Zn(2+)</name>
        <dbReference type="ChEBI" id="CHEBI:29105"/>
    </cofactor>
</comment>
<keyword evidence="3" id="KW-0378">Hydrolase</keyword>
<proteinExistence type="predicted"/>
<dbReference type="SUPFAM" id="SSF51556">
    <property type="entry name" value="Metallo-dependent hydrolases"/>
    <property type="match status" value="1"/>
</dbReference>
<keyword evidence="7" id="KW-1185">Reference proteome</keyword>
<dbReference type="PANTHER" id="PTHR11271">
    <property type="entry name" value="GUANINE DEAMINASE"/>
    <property type="match status" value="1"/>
</dbReference>
<dbReference type="GO" id="GO:0005829">
    <property type="term" value="C:cytosol"/>
    <property type="evidence" value="ECO:0007669"/>
    <property type="project" value="TreeGrafter"/>
</dbReference>
<dbReference type="Pfam" id="PF01979">
    <property type="entry name" value="Amidohydro_1"/>
    <property type="match status" value="1"/>
</dbReference>
<dbReference type="GO" id="GO:0008270">
    <property type="term" value="F:zinc ion binding"/>
    <property type="evidence" value="ECO:0007669"/>
    <property type="project" value="TreeGrafter"/>
</dbReference>
<evidence type="ECO:0000313" key="7">
    <source>
        <dbReference type="Proteomes" id="UP000824469"/>
    </source>
</evidence>
<evidence type="ECO:0000313" key="6">
    <source>
        <dbReference type="EMBL" id="KAH9288177.1"/>
    </source>
</evidence>
<dbReference type="PANTHER" id="PTHR11271:SF6">
    <property type="entry name" value="GUANINE DEAMINASE"/>
    <property type="match status" value="1"/>
</dbReference>